<dbReference type="PANTHER" id="PTHR46743:SF3">
    <property type="entry name" value="ABC-TYPE POLYSACCHARIDE_POLYOL PHOSPHATE TRANSPORT SYSTEM, ATPASE COMPONENT"/>
    <property type="match status" value="1"/>
</dbReference>
<dbReference type="PROSITE" id="PS50893">
    <property type="entry name" value="ABC_TRANSPORTER_2"/>
    <property type="match status" value="1"/>
</dbReference>
<keyword evidence="6" id="KW-1185">Reference proteome</keyword>
<dbReference type="OrthoDB" id="9778870at2"/>
<evidence type="ECO:0000256" key="3">
    <source>
        <dbReference type="ARBA" id="ARBA00022840"/>
    </source>
</evidence>
<dbReference type="Pfam" id="PF00005">
    <property type="entry name" value="ABC_tran"/>
    <property type="match status" value="1"/>
</dbReference>
<dbReference type="SMART" id="SM00382">
    <property type="entry name" value="AAA"/>
    <property type="match status" value="1"/>
</dbReference>
<dbReference type="InterPro" id="IPR050683">
    <property type="entry name" value="Bact_Polysacc_Export_ATP-bd"/>
</dbReference>
<dbReference type="AlphaFoldDB" id="A0A1H9M191"/>
<dbReference type="Proteomes" id="UP000242515">
    <property type="component" value="Unassembled WGS sequence"/>
</dbReference>
<dbReference type="RefSeq" id="WP_092677851.1">
    <property type="nucleotide sequence ID" value="NZ_FOGC01000013.1"/>
</dbReference>
<dbReference type="SUPFAM" id="SSF52540">
    <property type="entry name" value="P-loop containing nucleoside triphosphate hydrolases"/>
    <property type="match status" value="1"/>
</dbReference>
<name>A0A1H9M191_9GAMM</name>
<dbReference type="STRING" id="988801.SAMN05216522_11336"/>
<proteinExistence type="inferred from homology"/>
<organism evidence="5 6">
    <name type="scientific">Rosenbergiella nectarea</name>
    <dbReference type="NCBI Taxonomy" id="988801"/>
    <lineage>
        <taxon>Bacteria</taxon>
        <taxon>Pseudomonadati</taxon>
        <taxon>Pseudomonadota</taxon>
        <taxon>Gammaproteobacteria</taxon>
        <taxon>Enterobacterales</taxon>
        <taxon>Erwiniaceae</taxon>
        <taxon>Rosenbergiella</taxon>
    </lineage>
</organism>
<dbReference type="InterPro" id="IPR015860">
    <property type="entry name" value="ABC_transpr_TagH-like"/>
</dbReference>
<dbReference type="GO" id="GO:0005524">
    <property type="term" value="F:ATP binding"/>
    <property type="evidence" value="ECO:0007669"/>
    <property type="project" value="UniProtKB-KW"/>
</dbReference>
<evidence type="ECO:0000256" key="2">
    <source>
        <dbReference type="ARBA" id="ARBA00022741"/>
    </source>
</evidence>
<keyword evidence="2" id="KW-0547">Nucleotide-binding</keyword>
<keyword evidence="3 5" id="KW-0067">ATP-binding</keyword>
<dbReference type="InterPro" id="IPR003439">
    <property type="entry name" value="ABC_transporter-like_ATP-bd"/>
</dbReference>
<evidence type="ECO:0000259" key="4">
    <source>
        <dbReference type="PROSITE" id="PS50893"/>
    </source>
</evidence>
<dbReference type="InterPro" id="IPR027417">
    <property type="entry name" value="P-loop_NTPase"/>
</dbReference>
<evidence type="ECO:0000313" key="6">
    <source>
        <dbReference type="Proteomes" id="UP000242515"/>
    </source>
</evidence>
<sequence length="230" mass="25298">MYIDCQHLKIEFPIYNAQQRSIKRSLLNLAGGRLGQAGGTMTVNALEDITFRLAEGDRLALLGHNGSGKTTLLRALAGVYSPSGGYVKTCGRISSLLDATLGMEPELTGIENIKLRSLLMGIPKQQLPSLIDEVIAFSELEEFIYLPVRTYSSGMVLRLAFAICTAQPPEILLMDEWISVGDAQFKDKAEKRLQQFIQQAAILVIATHDAHLAERVTNRQLHLVHGRIAG</sequence>
<dbReference type="GO" id="GO:0016887">
    <property type="term" value="F:ATP hydrolysis activity"/>
    <property type="evidence" value="ECO:0007669"/>
    <property type="project" value="InterPro"/>
</dbReference>
<accession>A0A1H9M191</accession>
<dbReference type="PANTHER" id="PTHR46743">
    <property type="entry name" value="TEICHOIC ACIDS EXPORT ATP-BINDING PROTEIN TAGH"/>
    <property type="match status" value="1"/>
</dbReference>
<feature type="domain" description="ABC transporter" evidence="4">
    <location>
        <begin position="17"/>
        <end position="229"/>
    </location>
</feature>
<evidence type="ECO:0000313" key="5">
    <source>
        <dbReference type="EMBL" id="SER17414.1"/>
    </source>
</evidence>
<evidence type="ECO:0000256" key="1">
    <source>
        <dbReference type="ARBA" id="ARBA00006526"/>
    </source>
</evidence>
<reference evidence="6" key="1">
    <citation type="submission" date="2016-10" db="EMBL/GenBank/DDBJ databases">
        <authorList>
            <person name="Varghese N."/>
            <person name="Submissions S."/>
        </authorList>
    </citation>
    <scope>NUCLEOTIDE SEQUENCE [LARGE SCALE GENOMIC DNA]</scope>
    <source>
        <strain evidence="6">8N4</strain>
    </source>
</reference>
<dbReference type="GO" id="GO:0140359">
    <property type="term" value="F:ABC-type transporter activity"/>
    <property type="evidence" value="ECO:0007669"/>
    <property type="project" value="InterPro"/>
</dbReference>
<dbReference type="Gene3D" id="3.40.50.300">
    <property type="entry name" value="P-loop containing nucleotide triphosphate hydrolases"/>
    <property type="match status" value="1"/>
</dbReference>
<dbReference type="GO" id="GO:0016020">
    <property type="term" value="C:membrane"/>
    <property type="evidence" value="ECO:0007669"/>
    <property type="project" value="InterPro"/>
</dbReference>
<gene>
    <name evidence="5" type="ORF">SAMN05216522_11336</name>
</gene>
<dbReference type="CDD" id="cd03220">
    <property type="entry name" value="ABC_KpsT_Wzt"/>
    <property type="match status" value="1"/>
</dbReference>
<comment type="similarity">
    <text evidence="1">Belongs to the ABC transporter superfamily. Drug exporter-2 (TC 3.A.1.117) family.</text>
</comment>
<dbReference type="EMBL" id="FOGC01000013">
    <property type="protein sequence ID" value="SER17414.1"/>
    <property type="molecule type" value="Genomic_DNA"/>
</dbReference>
<dbReference type="InterPro" id="IPR003593">
    <property type="entry name" value="AAA+_ATPase"/>
</dbReference>
<protein>
    <submittedName>
        <fullName evidence="5">Lipopolysaccharide transport system ATP-binding protein</fullName>
    </submittedName>
</protein>